<evidence type="ECO:0000313" key="2">
    <source>
        <dbReference type="Proteomes" id="UP000032210"/>
    </source>
</evidence>
<dbReference type="Proteomes" id="UP000032210">
    <property type="component" value="Unassembled WGS sequence"/>
</dbReference>
<protein>
    <submittedName>
        <fullName evidence="1">Uncharacterized protein</fullName>
    </submittedName>
</protein>
<dbReference type="RefSeq" id="WP_080888980.1">
    <property type="nucleotide sequence ID" value="NZ_JXCQ01000002.1"/>
</dbReference>
<organism evidence="1 2">
    <name type="scientific">Pseudomonas fluorescens</name>
    <dbReference type="NCBI Taxonomy" id="294"/>
    <lineage>
        <taxon>Bacteria</taxon>
        <taxon>Pseudomonadati</taxon>
        <taxon>Pseudomonadota</taxon>
        <taxon>Gammaproteobacteria</taxon>
        <taxon>Pseudomonadales</taxon>
        <taxon>Pseudomonadaceae</taxon>
        <taxon>Pseudomonas</taxon>
    </lineage>
</organism>
<dbReference type="EMBL" id="JXCQ01000002">
    <property type="protein sequence ID" value="KIR24321.1"/>
    <property type="molecule type" value="Genomic_DNA"/>
</dbReference>
<accession>A0A0D0TMN2</accession>
<dbReference type="AlphaFoldDB" id="A0A0D0TMN2"/>
<evidence type="ECO:0000313" key="1">
    <source>
        <dbReference type="EMBL" id="KIR24321.1"/>
    </source>
</evidence>
<dbReference type="Pfam" id="PF20192">
    <property type="entry name" value="DUF6555"/>
    <property type="match status" value="1"/>
</dbReference>
<proteinExistence type="predicted"/>
<gene>
    <name evidence="1" type="ORF">PFLU3_02130</name>
</gene>
<comment type="caution">
    <text evidence="1">The sequence shown here is derived from an EMBL/GenBank/DDBJ whole genome shotgun (WGS) entry which is preliminary data.</text>
</comment>
<dbReference type="PATRIC" id="fig|294.125.peg.218"/>
<name>A0A0D0TMN2_PSEFL</name>
<reference evidence="1 2" key="1">
    <citation type="submission" date="2015-01" db="EMBL/GenBank/DDBJ databases">
        <title>Genome sequence of the beneficial rhizobacterium Pseudomonas fluorescens 2-79.</title>
        <authorList>
            <person name="Thuermer A."/>
            <person name="Daniel R."/>
        </authorList>
    </citation>
    <scope>NUCLEOTIDE SEQUENCE [LARGE SCALE GENOMIC DNA]</scope>
    <source>
        <strain evidence="1 2">2-79</strain>
    </source>
</reference>
<sequence>MKNPLYIIEYEYHHKPRSFIIRAEFMNNAEAWHWASCDAGIGIIPRSRHEKVKRVSKPIAERYGLENVKWRPSSNIPFIAQPYVPPPPE</sequence>
<dbReference type="InterPro" id="IPR046685">
    <property type="entry name" value="DUF6555"/>
</dbReference>